<name>A0A341B037_NEOAA</name>
<evidence type="ECO:0000256" key="1">
    <source>
        <dbReference type="ARBA" id="ARBA00022737"/>
    </source>
</evidence>
<dbReference type="SMART" id="SM00282">
    <property type="entry name" value="LamG"/>
    <property type="match status" value="1"/>
</dbReference>
<dbReference type="RefSeq" id="XP_024596131.1">
    <property type="nucleotide sequence ID" value="XM_024740363.1"/>
</dbReference>
<dbReference type="KEGG" id="nasi:112396592"/>
<dbReference type="InParanoid" id="A0A341B037"/>
<dbReference type="PANTHER" id="PTHR15036">
    <property type="entry name" value="PIKACHURIN-LIKE PROTEIN"/>
    <property type="match status" value="1"/>
</dbReference>
<gene>
    <name evidence="6" type="primary">LOC112396592</name>
</gene>
<dbReference type="AlphaFoldDB" id="A0A341B037"/>
<sequence length="183" mass="20197">MGWLRARRHVLLAACLGLCGERGALGASFYGESYVGLNIIEVSSELSLQLKFQTSKPQGLLFLAAGENDHCMIELLSGNLQVRVNLGTGEQGLLSEKRLRVDDLVWHLVELYCFKDSISLVTDRHYEMTGQITGGMHSLHCQHGIYVAGHSGPDVPCLDGEIPNFRGCTEDVVFNQREILNIP</sequence>
<dbReference type="CDD" id="cd00110">
    <property type="entry name" value="LamG"/>
    <property type="match status" value="1"/>
</dbReference>
<keyword evidence="3" id="KW-0732">Signal</keyword>
<dbReference type="STRING" id="1706337.A0A341B037"/>
<feature type="domain" description="Laminin G" evidence="4">
    <location>
        <begin position="24"/>
        <end position="183"/>
    </location>
</feature>
<organism evidence="5 6">
    <name type="scientific">Neophocaena asiaeorientalis asiaeorientalis</name>
    <name type="common">Yangtze finless porpoise</name>
    <name type="synonym">Neophocaena phocaenoides subsp. asiaeorientalis</name>
    <dbReference type="NCBI Taxonomy" id="1706337"/>
    <lineage>
        <taxon>Eukaryota</taxon>
        <taxon>Metazoa</taxon>
        <taxon>Chordata</taxon>
        <taxon>Craniata</taxon>
        <taxon>Vertebrata</taxon>
        <taxon>Euteleostomi</taxon>
        <taxon>Mammalia</taxon>
        <taxon>Eutheria</taxon>
        <taxon>Laurasiatheria</taxon>
        <taxon>Artiodactyla</taxon>
        <taxon>Whippomorpha</taxon>
        <taxon>Cetacea</taxon>
        <taxon>Odontoceti</taxon>
        <taxon>Phocoenidae</taxon>
        <taxon>Neophocaena</taxon>
    </lineage>
</organism>
<reference evidence="6" key="1">
    <citation type="submission" date="2025-08" db="UniProtKB">
        <authorList>
            <consortium name="RefSeq"/>
        </authorList>
    </citation>
    <scope>IDENTIFICATION</scope>
    <source>
        <tissue evidence="6">Meat</tissue>
    </source>
</reference>
<dbReference type="InterPro" id="IPR013320">
    <property type="entry name" value="ConA-like_dom_sf"/>
</dbReference>
<dbReference type="Proteomes" id="UP000252040">
    <property type="component" value="Unplaced"/>
</dbReference>
<accession>A0A341B037</accession>
<evidence type="ECO:0000259" key="4">
    <source>
        <dbReference type="PROSITE" id="PS50025"/>
    </source>
</evidence>
<dbReference type="PANTHER" id="PTHR15036:SF15">
    <property type="entry name" value="CHONDROITIN SULFATE PROTEOGLYCAN 4B"/>
    <property type="match status" value="1"/>
</dbReference>
<feature type="signal peptide" evidence="3">
    <location>
        <begin position="1"/>
        <end position="26"/>
    </location>
</feature>
<protein>
    <submittedName>
        <fullName evidence="6">Chondroitin sulfate proteoglycan 4-like</fullName>
    </submittedName>
</protein>
<proteinExistence type="predicted"/>
<dbReference type="Gene3D" id="2.60.120.200">
    <property type="match status" value="1"/>
</dbReference>
<dbReference type="Pfam" id="PF02210">
    <property type="entry name" value="Laminin_G_2"/>
    <property type="match status" value="1"/>
</dbReference>
<keyword evidence="5" id="KW-1185">Reference proteome</keyword>
<dbReference type="InterPro" id="IPR050372">
    <property type="entry name" value="Neurexin-related_CASP"/>
</dbReference>
<keyword evidence="1" id="KW-0677">Repeat</keyword>
<dbReference type="PROSITE" id="PS50025">
    <property type="entry name" value="LAM_G_DOMAIN"/>
    <property type="match status" value="1"/>
</dbReference>
<dbReference type="InterPro" id="IPR001791">
    <property type="entry name" value="Laminin_G"/>
</dbReference>
<evidence type="ECO:0000313" key="6">
    <source>
        <dbReference type="RefSeq" id="XP_024596131.1"/>
    </source>
</evidence>
<evidence type="ECO:0000313" key="5">
    <source>
        <dbReference type="Proteomes" id="UP000252040"/>
    </source>
</evidence>
<feature type="chain" id="PRO_5016453777" evidence="3">
    <location>
        <begin position="27"/>
        <end position="183"/>
    </location>
</feature>
<evidence type="ECO:0000256" key="2">
    <source>
        <dbReference type="PROSITE-ProRule" id="PRU00122"/>
    </source>
</evidence>
<evidence type="ECO:0000256" key="3">
    <source>
        <dbReference type="SAM" id="SignalP"/>
    </source>
</evidence>
<dbReference type="GeneID" id="112396592"/>
<comment type="caution">
    <text evidence="2">Lacks conserved residue(s) required for the propagation of feature annotation.</text>
</comment>
<dbReference type="SUPFAM" id="SSF49899">
    <property type="entry name" value="Concanavalin A-like lectins/glucanases"/>
    <property type="match status" value="1"/>
</dbReference>